<sequence>MSCTSGVYKRVVCGRMREPDYSEIWIPNNENLVKNFKYRLGEVMGRLFQGFVISDDDVTTIKRISLTDNVDAARKLVEILPERGEDVLRRIIKALQPEYDIANILDQQLKELMGNVTV</sequence>
<dbReference type="Proteomes" id="UP001347796">
    <property type="component" value="Unassembled WGS sequence"/>
</dbReference>
<name>A0AAN8K4V8_PATCE</name>
<protein>
    <recommendedName>
        <fullName evidence="1">CARD domain-containing protein</fullName>
    </recommendedName>
</protein>
<dbReference type="CDD" id="cd01671">
    <property type="entry name" value="CARD"/>
    <property type="match status" value="1"/>
</dbReference>
<dbReference type="GO" id="GO:0042981">
    <property type="term" value="P:regulation of apoptotic process"/>
    <property type="evidence" value="ECO:0007669"/>
    <property type="project" value="InterPro"/>
</dbReference>
<keyword evidence="3" id="KW-1185">Reference proteome</keyword>
<comment type="caution">
    <text evidence="2">The sequence shown here is derived from an EMBL/GenBank/DDBJ whole genome shotgun (WGS) entry which is preliminary data.</text>
</comment>
<organism evidence="2 3">
    <name type="scientific">Patella caerulea</name>
    <name type="common">Rayed Mediterranean limpet</name>
    <dbReference type="NCBI Taxonomy" id="87958"/>
    <lineage>
        <taxon>Eukaryota</taxon>
        <taxon>Metazoa</taxon>
        <taxon>Spiralia</taxon>
        <taxon>Lophotrochozoa</taxon>
        <taxon>Mollusca</taxon>
        <taxon>Gastropoda</taxon>
        <taxon>Patellogastropoda</taxon>
        <taxon>Patelloidea</taxon>
        <taxon>Patellidae</taxon>
        <taxon>Patella</taxon>
    </lineage>
</organism>
<evidence type="ECO:0000313" key="2">
    <source>
        <dbReference type="EMBL" id="KAK6189961.1"/>
    </source>
</evidence>
<dbReference type="Pfam" id="PF00619">
    <property type="entry name" value="CARD"/>
    <property type="match status" value="1"/>
</dbReference>
<dbReference type="InterPro" id="IPR001315">
    <property type="entry name" value="CARD"/>
</dbReference>
<reference evidence="2 3" key="1">
    <citation type="submission" date="2024-01" db="EMBL/GenBank/DDBJ databases">
        <title>The genome of the rayed Mediterranean limpet Patella caerulea (Linnaeus, 1758).</title>
        <authorList>
            <person name="Anh-Thu Weber A."/>
            <person name="Halstead-Nussloch G."/>
        </authorList>
    </citation>
    <scope>NUCLEOTIDE SEQUENCE [LARGE SCALE GENOMIC DNA]</scope>
    <source>
        <strain evidence="2">AATW-2023a</strain>
        <tissue evidence="2">Whole specimen</tissue>
    </source>
</reference>
<accession>A0AAN8K4V8</accession>
<gene>
    <name evidence="2" type="ORF">SNE40_001920</name>
</gene>
<dbReference type="PROSITE" id="PS50209">
    <property type="entry name" value="CARD"/>
    <property type="match status" value="1"/>
</dbReference>
<dbReference type="EMBL" id="JAZGQO010000002">
    <property type="protein sequence ID" value="KAK6189961.1"/>
    <property type="molecule type" value="Genomic_DNA"/>
</dbReference>
<evidence type="ECO:0000259" key="1">
    <source>
        <dbReference type="PROSITE" id="PS50209"/>
    </source>
</evidence>
<evidence type="ECO:0000313" key="3">
    <source>
        <dbReference type="Proteomes" id="UP001347796"/>
    </source>
</evidence>
<dbReference type="InterPro" id="IPR011029">
    <property type="entry name" value="DEATH-like_dom_sf"/>
</dbReference>
<dbReference type="AlphaFoldDB" id="A0AAN8K4V8"/>
<dbReference type="SUPFAM" id="SSF47986">
    <property type="entry name" value="DEATH domain"/>
    <property type="match status" value="1"/>
</dbReference>
<dbReference type="Gene3D" id="1.10.533.10">
    <property type="entry name" value="Death Domain, Fas"/>
    <property type="match status" value="1"/>
</dbReference>
<feature type="domain" description="CARD" evidence="1">
    <location>
        <begin position="32"/>
        <end position="96"/>
    </location>
</feature>
<proteinExistence type="predicted"/>